<protein>
    <submittedName>
        <fullName evidence="1">Uncharacterized protein</fullName>
    </submittedName>
</protein>
<reference evidence="1" key="1">
    <citation type="submission" date="2014-09" db="EMBL/GenBank/DDBJ databases">
        <authorList>
            <person name="Magalhaes I.L.F."/>
            <person name="Oliveira U."/>
            <person name="Santos F.R."/>
            <person name="Vidigal T.H.D.A."/>
            <person name="Brescovit A.D."/>
            <person name="Santos A.J."/>
        </authorList>
    </citation>
    <scope>NUCLEOTIDE SEQUENCE</scope>
    <source>
        <tissue evidence="1">Shoot tissue taken approximately 20 cm above the soil surface</tissue>
    </source>
</reference>
<sequence>MMVFSLQIFTQVSETSQLMPISDFPWLGPGATALAS</sequence>
<name>A0A0A9BXR0_ARUDO</name>
<accession>A0A0A9BXR0</accession>
<evidence type="ECO:0000313" key="1">
    <source>
        <dbReference type="EMBL" id="JAD67003.1"/>
    </source>
</evidence>
<organism evidence="1">
    <name type="scientific">Arundo donax</name>
    <name type="common">Giant reed</name>
    <name type="synonym">Donax arundinaceus</name>
    <dbReference type="NCBI Taxonomy" id="35708"/>
    <lineage>
        <taxon>Eukaryota</taxon>
        <taxon>Viridiplantae</taxon>
        <taxon>Streptophyta</taxon>
        <taxon>Embryophyta</taxon>
        <taxon>Tracheophyta</taxon>
        <taxon>Spermatophyta</taxon>
        <taxon>Magnoliopsida</taxon>
        <taxon>Liliopsida</taxon>
        <taxon>Poales</taxon>
        <taxon>Poaceae</taxon>
        <taxon>PACMAD clade</taxon>
        <taxon>Arundinoideae</taxon>
        <taxon>Arundineae</taxon>
        <taxon>Arundo</taxon>
    </lineage>
</organism>
<reference evidence="1" key="2">
    <citation type="journal article" date="2015" name="Data Brief">
        <title>Shoot transcriptome of the giant reed, Arundo donax.</title>
        <authorList>
            <person name="Barrero R.A."/>
            <person name="Guerrero F.D."/>
            <person name="Moolhuijzen P."/>
            <person name="Goolsby J.A."/>
            <person name="Tidwell J."/>
            <person name="Bellgard S.E."/>
            <person name="Bellgard M.I."/>
        </authorList>
    </citation>
    <scope>NUCLEOTIDE SEQUENCE</scope>
    <source>
        <tissue evidence="1">Shoot tissue taken approximately 20 cm above the soil surface</tissue>
    </source>
</reference>
<proteinExistence type="predicted"/>
<dbReference type="EMBL" id="GBRH01230892">
    <property type="protein sequence ID" value="JAD67003.1"/>
    <property type="molecule type" value="Transcribed_RNA"/>
</dbReference>
<dbReference type="AlphaFoldDB" id="A0A0A9BXR0"/>